<dbReference type="GO" id="GO:0016655">
    <property type="term" value="F:oxidoreductase activity, acting on NAD(P)H, quinone or similar compound as acceptor"/>
    <property type="evidence" value="ECO:0007669"/>
    <property type="project" value="UniProtKB-ARBA"/>
</dbReference>
<feature type="transmembrane region" description="Helical" evidence="1">
    <location>
        <begin position="18"/>
        <end position="37"/>
    </location>
</feature>
<keyword evidence="1" id="KW-0472">Membrane</keyword>
<keyword evidence="1" id="KW-1133">Transmembrane helix</keyword>
<organism evidence="2 3">
    <name type="scientific">Pseudomonas syringae pv. antirrhini</name>
    <dbReference type="NCBI Taxonomy" id="251702"/>
    <lineage>
        <taxon>Bacteria</taxon>
        <taxon>Pseudomonadati</taxon>
        <taxon>Pseudomonadota</taxon>
        <taxon>Gammaproteobacteria</taxon>
        <taxon>Pseudomonadales</taxon>
        <taxon>Pseudomonadaceae</taxon>
        <taxon>Pseudomonas</taxon>
    </lineage>
</organism>
<dbReference type="Proteomes" id="UP000050425">
    <property type="component" value="Unassembled WGS sequence"/>
</dbReference>
<sequence>MTAQGQRCGIRNTIGNHYVIALMVVTLVVGLGAFMLVRAPTYAENRTSTPNDGIPREYVVFYYSRSDYSQAVAHEIAVDLNAHIAKISADYPLTSEGHRKAIADARNEAFPIIEVESFELRSAKRVYLVSPTWISRPAPPLWTFVRNSNLSGKEVVLIMTGNSRIKPEEVDRFSQLIESRGGHFLYQASIRRSRFCWLMSRAEELDSGKNRMDEPDLQD</sequence>
<dbReference type="SUPFAM" id="SSF52218">
    <property type="entry name" value="Flavoproteins"/>
    <property type="match status" value="1"/>
</dbReference>
<gene>
    <name evidence="2" type="ORF">ALO88_02679</name>
</gene>
<proteinExistence type="predicted"/>
<name>A0A0P9P3U6_9PSED</name>
<dbReference type="AlphaFoldDB" id="A0A0P9P3U6"/>
<accession>A0A0P9P3U6</accession>
<keyword evidence="1" id="KW-0812">Transmembrane</keyword>
<protein>
    <submittedName>
        <fullName evidence="2">Flavodoxin/nitric oxide synthase</fullName>
    </submittedName>
</protein>
<evidence type="ECO:0000313" key="2">
    <source>
        <dbReference type="EMBL" id="KPW51501.1"/>
    </source>
</evidence>
<dbReference type="Gene3D" id="3.40.50.360">
    <property type="match status" value="1"/>
</dbReference>
<dbReference type="PATRIC" id="fig|251702.3.peg.3572"/>
<reference evidence="2 3" key="1">
    <citation type="submission" date="2015-09" db="EMBL/GenBank/DDBJ databases">
        <title>Genome announcement of multiple Pseudomonas syringae strains.</title>
        <authorList>
            <person name="Thakur S."/>
            <person name="Wang P.W."/>
            <person name="Gong Y."/>
            <person name="Weir B.S."/>
            <person name="Guttman D.S."/>
        </authorList>
    </citation>
    <scope>NUCLEOTIDE SEQUENCE [LARGE SCALE GENOMIC DNA]</scope>
    <source>
        <strain evidence="2 3">ICMP4303</strain>
    </source>
</reference>
<evidence type="ECO:0000256" key="1">
    <source>
        <dbReference type="SAM" id="Phobius"/>
    </source>
</evidence>
<evidence type="ECO:0000313" key="3">
    <source>
        <dbReference type="Proteomes" id="UP000050425"/>
    </source>
</evidence>
<dbReference type="InterPro" id="IPR029039">
    <property type="entry name" value="Flavoprotein-like_sf"/>
</dbReference>
<comment type="caution">
    <text evidence="2">The sequence shown here is derived from an EMBL/GenBank/DDBJ whole genome shotgun (WGS) entry which is preliminary data.</text>
</comment>
<dbReference type="EMBL" id="LJPT01000028">
    <property type="protein sequence ID" value="KPW51501.1"/>
    <property type="molecule type" value="Genomic_DNA"/>
</dbReference>